<dbReference type="FunFam" id="2.60.40.1760:FF:000002">
    <property type="entry name" value="neutral alpha-glucosidase AB isoform X1"/>
    <property type="match status" value="1"/>
</dbReference>
<dbReference type="SUPFAM" id="SSF51445">
    <property type="entry name" value="(Trans)glycosidases"/>
    <property type="match status" value="1"/>
</dbReference>
<dbReference type="Gene3D" id="3.20.20.80">
    <property type="entry name" value="Glycosidases"/>
    <property type="match status" value="1"/>
</dbReference>
<evidence type="ECO:0000256" key="3">
    <source>
        <dbReference type="ARBA" id="ARBA00023295"/>
    </source>
</evidence>
<organism evidence="8 9">
    <name type="scientific">Oncorhynchus mykiss</name>
    <name type="common">Rainbow trout</name>
    <name type="synonym">Salmo gairdneri</name>
    <dbReference type="NCBI Taxonomy" id="8022"/>
    <lineage>
        <taxon>Eukaryota</taxon>
        <taxon>Metazoa</taxon>
        <taxon>Chordata</taxon>
        <taxon>Craniata</taxon>
        <taxon>Vertebrata</taxon>
        <taxon>Euteleostomi</taxon>
        <taxon>Actinopterygii</taxon>
        <taxon>Neopterygii</taxon>
        <taxon>Teleostei</taxon>
        <taxon>Protacanthopterygii</taxon>
        <taxon>Salmoniformes</taxon>
        <taxon>Salmonidae</taxon>
        <taxon>Salmoninae</taxon>
        <taxon>Oncorhynchus</taxon>
    </lineage>
</organism>
<accession>A0A8K9WPE9</accession>
<dbReference type="GO" id="GO:0033919">
    <property type="term" value="F:glucan 1,3-alpha-glucosidase activity"/>
    <property type="evidence" value="ECO:0007669"/>
    <property type="project" value="TreeGrafter"/>
</dbReference>
<evidence type="ECO:0000259" key="5">
    <source>
        <dbReference type="Pfam" id="PF01055"/>
    </source>
</evidence>
<dbReference type="AlphaFoldDB" id="A0A8K9WPE9"/>
<keyword evidence="9" id="KW-1185">Reference proteome</keyword>
<dbReference type="InterPro" id="IPR013780">
    <property type="entry name" value="Glyco_hydro_b"/>
</dbReference>
<evidence type="ECO:0000313" key="9">
    <source>
        <dbReference type="Proteomes" id="UP000694395"/>
    </source>
</evidence>
<dbReference type="Gene3D" id="2.60.40.1760">
    <property type="entry name" value="glycosyl hydrolase (family 31)"/>
    <property type="match status" value="1"/>
</dbReference>
<dbReference type="FunFam" id="3.20.20.80:FF:000046">
    <property type="entry name" value="Glucosidase alpha, neutral C"/>
    <property type="match status" value="1"/>
</dbReference>
<dbReference type="CDD" id="cd14752">
    <property type="entry name" value="GH31_N"/>
    <property type="match status" value="1"/>
</dbReference>
<evidence type="ECO:0000256" key="4">
    <source>
        <dbReference type="RuleBase" id="RU361185"/>
    </source>
</evidence>
<dbReference type="Proteomes" id="UP000694395">
    <property type="component" value="Chromosome 31"/>
</dbReference>
<dbReference type="InterPro" id="IPR017853">
    <property type="entry name" value="GH"/>
</dbReference>
<evidence type="ECO:0000259" key="6">
    <source>
        <dbReference type="Pfam" id="PF13802"/>
    </source>
</evidence>
<keyword evidence="3 4" id="KW-0326">Glycosidase</keyword>
<feature type="domain" description="Glycosyl hydrolase family 31 C-terminal" evidence="7">
    <location>
        <begin position="617"/>
        <end position="705"/>
    </location>
</feature>
<dbReference type="Pfam" id="PF01055">
    <property type="entry name" value="Glyco_hydro_31_2nd"/>
    <property type="match status" value="1"/>
</dbReference>
<dbReference type="InterPro" id="IPR011013">
    <property type="entry name" value="Gal_mutarotase_sf_dom"/>
</dbReference>
<comment type="similarity">
    <text evidence="1 4">Belongs to the glycosyl hydrolase 31 family.</text>
</comment>
<dbReference type="GeneTree" id="ENSGT00940000159139"/>
<sequence length="793" mass="90635">MYLNKHVLTLCVCALRRQRALKPGQSPYRALLETLELTNTKLTLQLINDNNKVRLLLELYRLQGNMTRVKINELKPLKPRFEVPDVLINDPPTEPLSLLSRDENGVVLSLGADSQRLIVSAKPFRLDIMEGREVLLSLNSRGLLAFEHLRILEDGMWEETFKSHTDSKPNGPSSISLDFSLPGVENVYGIPEHADSLKLKATDGGDPYRLFNLDVFQYEVFNPMALYGAIPVMLSHSAQRTMGIFWLNAAETWVDISSNTAGKVRPTHTHNVRWISESGIIDVFIMLGPTPTDVFSQYASLTGTQAFPPLSALAYHQCRWNYNDQEDVAAVDQGFDDHDIPYDFIWLDIEHTDGKRYFTWDPHKFPQPKDMLQGLLDKRRKMVTIVDPHIKVDSSYKIHNEIRSKGFYVKSKDGGDYEGWCWPGKRWRNWSDPQSKKGKQMNCMFNGPEVTMHKDALHGNWENRDLHNLYGLYVQRATAEGLIERSGGVERPFVLARAFFAGSQRYGAVWTGDNAAEWEHLKISIPMCLSLGLVGVSFCGADVGGFFKSPSTELLVRWYQTGAYQPFFRAHAHLDTPRREPWLFGPENTALIREAVRQRYALLPYWYQLFYHAHHSGQPVMRPLWVEYPQDTATFSMDDQFLLGEDLLVHPVTEEGARGVTAYLPGKGEVWFDVHTFQKHNGAQNLYIPVTISSIPVFQRGGSIISRKARVRRSSSCMEHDPYTLFVALSPKRFAQGELYIDDGHTFNFDKQKQFIHRRFSFANNALSSRSVKSFLSHILFIFVVTLLDFCLC</sequence>
<reference evidence="8" key="2">
    <citation type="submission" date="2025-08" db="UniProtKB">
        <authorList>
            <consortium name="Ensembl"/>
        </authorList>
    </citation>
    <scope>IDENTIFICATION</scope>
</reference>
<dbReference type="GO" id="GO:0005975">
    <property type="term" value="P:carbohydrate metabolic process"/>
    <property type="evidence" value="ECO:0007669"/>
    <property type="project" value="InterPro"/>
</dbReference>
<evidence type="ECO:0000256" key="2">
    <source>
        <dbReference type="ARBA" id="ARBA00022801"/>
    </source>
</evidence>
<evidence type="ECO:0000256" key="1">
    <source>
        <dbReference type="ARBA" id="ARBA00007806"/>
    </source>
</evidence>
<proteinExistence type="inferred from homology"/>
<dbReference type="Pfam" id="PF21365">
    <property type="entry name" value="Glyco_hydro_31_3rd"/>
    <property type="match status" value="1"/>
</dbReference>
<dbReference type="Gene3D" id="2.60.40.1180">
    <property type="entry name" value="Golgi alpha-mannosidase II"/>
    <property type="match status" value="2"/>
</dbReference>
<dbReference type="PANTHER" id="PTHR22762">
    <property type="entry name" value="ALPHA-GLUCOSIDASE"/>
    <property type="match status" value="1"/>
</dbReference>
<dbReference type="GO" id="GO:0017177">
    <property type="term" value="C:glucosidase II complex"/>
    <property type="evidence" value="ECO:0007669"/>
    <property type="project" value="TreeGrafter"/>
</dbReference>
<reference evidence="8" key="1">
    <citation type="submission" date="2020-07" db="EMBL/GenBank/DDBJ databases">
        <title>A long reads based de novo assembly of the rainbow trout Arlee double haploid line genome.</title>
        <authorList>
            <person name="Gao G."/>
            <person name="Palti Y."/>
        </authorList>
    </citation>
    <scope>NUCLEOTIDE SEQUENCE [LARGE SCALE GENOMIC DNA]</scope>
</reference>
<dbReference type="CDD" id="cd06603">
    <property type="entry name" value="GH31_GANC_GANAB_alpha"/>
    <property type="match status" value="1"/>
</dbReference>
<dbReference type="SUPFAM" id="SSF74650">
    <property type="entry name" value="Galactose mutarotase-like"/>
    <property type="match status" value="1"/>
</dbReference>
<dbReference type="SUPFAM" id="SSF51011">
    <property type="entry name" value="Glycosyl hydrolase domain"/>
    <property type="match status" value="1"/>
</dbReference>
<evidence type="ECO:0000313" key="8">
    <source>
        <dbReference type="Ensembl" id="ENSOMYP00000114844.1"/>
    </source>
</evidence>
<feature type="domain" description="Glycoside hydrolase family 31 TIM barrel" evidence="5">
    <location>
        <begin position="306"/>
        <end position="609"/>
    </location>
</feature>
<protein>
    <submittedName>
        <fullName evidence="8">Glucosidase II alpha subunit b</fullName>
    </submittedName>
</protein>
<dbReference type="InterPro" id="IPR000322">
    <property type="entry name" value="Glyco_hydro_31_TIM"/>
</dbReference>
<dbReference type="FunFam" id="2.60.40.1180:FF:000023">
    <property type="entry name" value="neutral alpha-glucosidase AB isoform X2"/>
    <property type="match status" value="1"/>
</dbReference>
<dbReference type="PANTHER" id="PTHR22762:SF162">
    <property type="entry name" value="NEUTRAL ALPHA-GLUCOSIDASE AB"/>
    <property type="match status" value="1"/>
</dbReference>
<dbReference type="InterPro" id="IPR025887">
    <property type="entry name" value="Glyco_hydro_31_N_dom"/>
</dbReference>
<feature type="domain" description="Glycoside hydrolase family 31 N-terminal" evidence="6">
    <location>
        <begin position="58"/>
        <end position="255"/>
    </location>
</feature>
<dbReference type="Pfam" id="PF13802">
    <property type="entry name" value="Gal_mutarotas_2"/>
    <property type="match status" value="1"/>
</dbReference>
<dbReference type="Ensembl" id="ENSOMYT00000149412.1">
    <property type="protein sequence ID" value="ENSOMYP00000114844.1"/>
    <property type="gene ID" value="ENSOMYG00000036447.2"/>
</dbReference>
<reference evidence="8" key="3">
    <citation type="submission" date="2025-09" db="UniProtKB">
        <authorList>
            <consortium name="Ensembl"/>
        </authorList>
    </citation>
    <scope>IDENTIFICATION</scope>
</reference>
<keyword evidence="2 4" id="KW-0378">Hydrolase</keyword>
<evidence type="ECO:0000259" key="7">
    <source>
        <dbReference type="Pfam" id="PF21365"/>
    </source>
</evidence>
<dbReference type="GO" id="GO:0006491">
    <property type="term" value="P:N-glycan processing"/>
    <property type="evidence" value="ECO:0007669"/>
    <property type="project" value="TreeGrafter"/>
</dbReference>
<dbReference type="InterPro" id="IPR048395">
    <property type="entry name" value="Glyco_hydro_31_C"/>
</dbReference>
<name>A0A8K9WPE9_ONCMY</name>
<dbReference type="GO" id="GO:0030246">
    <property type="term" value="F:carbohydrate binding"/>
    <property type="evidence" value="ECO:0007669"/>
    <property type="project" value="InterPro"/>
</dbReference>